<comment type="similarity">
    <text evidence="2">Belongs to the bacterial solute-binding protein 1 family.</text>
</comment>
<evidence type="ECO:0000256" key="4">
    <source>
        <dbReference type="ARBA" id="ARBA00022729"/>
    </source>
</evidence>
<name>A0ABV8Q8L7_9MICO</name>
<dbReference type="Gene3D" id="3.40.190.10">
    <property type="entry name" value="Periplasmic binding protein-like II"/>
    <property type="match status" value="1"/>
</dbReference>
<comment type="caution">
    <text evidence="5">The sequence shown here is derived from an EMBL/GenBank/DDBJ whole genome shotgun (WGS) entry which is preliminary data.</text>
</comment>
<dbReference type="PANTHER" id="PTHR43649:SF31">
    <property type="entry name" value="SN-GLYCEROL-3-PHOSPHATE-BINDING PERIPLASMIC PROTEIN UGPB"/>
    <property type="match status" value="1"/>
</dbReference>
<dbReference type="SUPFAM" id="SSF53850">
    <property type="entry name" value="Periplasmic binding protein-like II"/>
    <property type="match status" value="1"/>
</dbReference>
<dbReference type="PANTHER" id="PTHR43649">
    <property type="entry name" value="ARABINOSE-BINDING PROTEIN-RELATED"/>
    <property type="match status" value="1"/>
</dbReference>
<dbReference type="PROSITE" id="PS51318">
    <property type="entry name" value="TAT"/>
    <property type="match status" value="1"/>
</dbReference>
<dbReference type="CDD" id="cd13585">
    <property type="entry name" value="PBP2_TMBP_like"/>
    <property type="match status" value="1"/>
</dbReference>
<proteinExistence type="inferred from homology"/>
<evidence type="ECO:0000313" key="5">
    <source>
        <dbReference type="EMBL" id="MFC4243958.1"/>
    </source>
</evidence>
<dbReference type="Proteomes" id="UP001595900">
    <property type="component" value="Unassembled WGS sequence"/>
</dbReference>
<dbReference type="InterPro" id="IPR006311">
    <property type="entry name" value="TAT_signal"/>
</dbReference>
<dbReference type="EMBL" id="JBHSCN010000005">
    <property type="protein sequence ID" value="MFC4243958.1"/>
    <property type="molecule type" value="Genomic_DNA"/>
</dbReference>
<protein>
    <submittedName>
        <fullName evidence="5">ABC transporter substrate-binding protein</fullName>
    </submittedName>
</protein>
<keyword evidence="3" id="KW-0813">Transport</keyword>
<keyword evidence="4" id="KW-0732">Signal</keyword>
<evidence type="ECO:0000313" key="6">
    <source>
        <dbReference type="Proteomes" id="UP001595900"/>
    </source>
</evidence>
<evidence type="ECO:0000256" key="1">
    <source>
        <dbReference type="ARBA" id="ARBA00004196"/>
    </source>
</evidence>
<accession>A0ABV8Q8L7</accession>
<evidence type="ECO:0000256" key="2">
    <source>
        <dbReference type="ARBA" id="ARBA00008520"/>
    </source>
</evidence>
<dbReference type="InterPro" id="IPR050490">
    <property type="entry name" value="Bact_solute-bd_prot1"/>
</dbReference>
<evidence type="ECO:0000256" key="3">
    <source>
        <dbReference type="ARBA" id="ARBA00022448"/>
    </source>
</evidence>
<dbReference type="InterPro" id="IPR006059">
    <property type="entry name" value="SBP"/>
</dbReference>
<reference evidence="6" key="1">
    <citation type="journal article" date="2019" name="Int. J. Syst. Evol. Microbiol.">
        <title>The Global Catalogue of Microorganisms (GCM) 10K type strain sequencing project: providing services to taxonomists for standard genome sequencing and annotation.</title>
        <authorList>
            <consortium name="The Broad Institute Genomics Platform"/>
            <consortium name="The Broad Institute Genome Sequencing Center for Infectious Disease"/>
            <person name="Wu L."/>
            <person name="Ma J."/>
        </authorList>
    </citation>
    <scope>NUCLEOTIDE SEQUENCE [LARGE SCALE GENOMIC DNA]</scope>
    <source>
        <strain evidence="6">CGMCC 1.10363</strain>
    </source>
</reference>
<organism evidence="5 6">
    <name type="scientific">Gryllotalpicola reticulitermitis</name>
    <dbReference type="NCBI Taxonomy" id="1184153"/>
    <lineage>
        <taxon>Bacteria</taxon>
        <taxon>Bacillati</taxon>
        <taxon>Actinomycetota</taxon>
        <taxon>Actinomycetes</taxon>
        <taxon>Micrococcales</taxon>
        <taxon>Microbacteriaceae</taxon>
        <taxon>Gryllotalpicola</taxon>
    </lineage>
</organism>
<dbReference type="Pfam" id="PF13416">
    <property type="entry name" value="SBP_bac_8"/>
    <property type="match status" value="1"/>
</dbReference>
<dbReference type="PROSITE" id="PS51257">
    <property type="entry name" value="PROKAR_LIPOPROTEIN"/>
    <property type="match status" value="1"/>
</dbReference>
<keyword evidence="6" id="KW-1185">Reference proteome</keyword>
<dbReference type="RefSeq" id="WP_390229030.1">
    <property type="nucleotide sequence ID" value="NZ_JBHSCN010000005.1"/>
</dbReference>
<comment type="subcellular location">
    <subcellularLocation>
        <location evidence="1">Cell envelope</location>
    </subcellularLocation>
</comment>
<gene>
    <name evidence="5" type="ORF">ACFOYW_11275</name>
</gene>
<sequence>MEISRRRLLGLAGAGAAATIAGVLSGCSSTLPEADVGAAGFGSGAKGTVSVWSRSATQTGMQTIIDRFHKAQSAIRVELTPVLDAEYVTKLATAIRGGEVPDLVDMDDINSSLFIYRDTFTELTHLVNALPYRSRLSPGHLNLASIGGRIYGVPFLADNSLLWLNTELFEKAGVDPEASTQSLETLHEALPKLTSAKDGIYAWSFPGNGQGALAFTFLPHIWAQKADVFKGKIGAQTGYVADNQPLKETLQFFHTMWSNKWAPPSCYSDAATHWGSDFLAGKIAIFPANYATVVTPAPKSMLPKLKPVVIPGPGGGRAFFDGGDNLCMPRGANNPSAAWEFMKFTLETAQQQSMPAGGYTPIRNDADTTSFRTQYPLDTTPLENLDLGYAPQTLAYNVAINQADGPFLAMFRKAVFDGDVDGALDQAQTSLDRLLKETQA</sequence>